<accession>A0ABD3TYH9</accession>
<keyword evidence="2" id="KW-1185">Reference proteome</keyword>
<sequence length="422" mass="49144">MKTISVIVDGRNYYQKVTKTHKNNTDSYFLFMSNNIIEQELPKKIKVLKVAEDFASGTNRFNFILRKKIRPHVHEMSAITRRLLRKKSSAKELKVEKVEPMPYTPVRVPKQFRGVKHLYDIVPVPKRHLIESDEKLIKQVFHEHIKTDINLDQFPENFNDENMNGLRSFCDTVTTKMMENLPSAWPRPSFVDRSITDDHMTLMTCKFDRKCVDHANETLDGKLNTIMNAICHSKMVLYDEDDDHVRFATRSLAQRVTNTGQKRTRRNVKPVHSNPLVNKTMTYLNRSRNRLLTRQFGTSQLPFNKLANLQLQEIQRRDSYLSRRADGCNYFCENRYVSEFDENLDNIRLDKELDKTFDSINCSKYSAFSSNILSGNIQLNDRYHFVLPLDSSSRAILISVQTLKVKLVDYSLSDSDISSVAS</sequence>
<name>A0ABD3TYH9_SINWO</name>
<dbReference type="AlphaFoldDB" id="A0ABD3TYH9"/>
<evidence type="ECO:0000313" key="2">
    <source>
        <dbReference type="Proteomes" id="UP001634394"/>
    </source>
</evidence>
<protein>
    <submittedName>
        <fullName evidence="1">Uncharacterized protein</fullName>
    </submittedName>
</protein>
<organism evidence="1 2">
    <name type="scientific">Sinanodonta woodiana</name>
    <name type="common">Chinese pond mussel</name>
    <name type="synonym">Anodonta woodiana</name>
    <dbReference type="NCBI Taxonomy" id="1069815"/>
    <lineage>
        <taxon>Eukaryota</taxon>
        <taxon>Metazoa</taxon>
        <taxon>Spiralia</taxon>
        <taxon>Lophotrochozoa</taxon>
        <taxon>Mollusca</taxon>
        <taxon>Bivalvia</taxon>
        <taxon>Autobranchia</taxon>
        <taxon>Heteroconchia</taxon>
        <taxon>Palaeoheterodonta</taxon>
        <taxon>Unionida</taxon>
        <taxon>Unionoidea</taxon>
        <taxon>Unionidae</taxon>
        <taxon>Unioninae</taxon>
        <taxon>Sinanodonta</taxon>
    </lineage>
</organism>
<reference evidence="1 2" key="1">
    <citation type="submission" date="2024-11" db="EMBL/GenBank/DDBJ databases">
        <title>Chromosome-level genome assembly of the freshwater bivalve Anodonta woodiana.</title>
        <authorList>
            <person name="Chen X."/>
        </authorList>
    </citation>
    <scope>NUCLEOTIDE SEQUENCE [LARGE SCALE GENOMIC DNA]</scope>
    <source>
        <strain evidence="1">MN2024</strain>
        <tissue evidence="1">Gills</tissue>
    </source>
</reference>
<dbReference type="EMBL" id="JBJQND010000017">
    <property type="protein sequence ID" value="KAL3841872.1"/>
    <property type="molecule type" value="Genomic_DNA"/>
</dbReference>
<proteinExistence type="predicted"/>
<dbReference type="Proteomes" id="UP001634394">
    <property type="component" value="Unassembled WGS sequence"/>
</dbReference>
<comment type="caution">
    <text evidence="1">The sequence shown here is derived from an EMBL/GenBank/DDBJ whole genome shotgun (WGS) entry which is preliminary data.</text>
</comment>
<evidence type="ECO:0000313" key="1">
    <source>
        <dbReference type="EMBL" id="KAL3841872.1"/>
    </source>
</evidence>
<gene>
    <name evidence="1" type="ORF">ACJMK2_019967</name>
</gene>